<organism evidence="1 2">
    <name type="scientific">Mesonia oceanica</name>
    <dbReference type="NCBI Taxonomy" id="2687242"/>
    <lineage>
        <taxon>Bacteria</taxon>
        <taxon>Pseudomonadati</taxon>
        <taxon>Bacteroidota</taxon>
        <taxon>Flavobacteriia</taxon>
        <taxon>Flavobacteriales</taxon>
        <taxon>Flavobacteriaceae</taxon>
        <taxon>Mesonia</taxon>
    </lineage>
</organism>
<keyword evidence="2" id="KW-1185">Reference proteome</keyword>
<dbReference type="Proteomes" id="UP000356253">
    <property type="component" value="Unassembled WGS sequence"/>
</dbReference>
<reference evidence="1" key="1">
    <citation type="submission" date="2019-09" db="EMBL/GenBank/DDBJ databases">
        <authorList>
            <person name="Rodrigo-Torres L."/>
            <person name="Arahal R. D."/>
            <person name="Lucena T."/>
        </authorList>
    </citation>
    <scope>NUCLEOTIDE SEQUENCE</scope>
    <source>
        <strain evidence="1">ISS653</strain>
    </source>
</reference>
<proteinExistence type="predicted"/>
<dbReference type="EMBL" id="CABVMM010000003">
    <property type="protein sequence ID" value="VVU99832.1"/>
    <property type="molecule type" value="Genomic_DNA"/>
</dbReference>
<name>A0AC61Y6Q7_9FLAO</name>
<accession>A0AC61Y6Q7</accession>
<protein>
    <submittedName>
        <fullName evidence="1">Uncharacterized protein</fullName>
    </submittedName>
</protein>
<sequence length="66" mass="7628">MKLTGIYVDERTMHVVTPQKDLPMYALGHINNGMLLDVNSVWFNVKTAMIAAKDILFKIQMNDRIY</sequence>
<evidence type="ECO:0000313" key="1">
    <source>
        <dbReference type="EMBL" id="VVU99832.1"/>
    </source>
</evidence>
<gene>
    <name evidence="1" type="ORF">FVB9532_01093</name>
</gene>
<evidence type="ECO:0000313" key="2">
    <source>
        <dbReference type="Proteomes" id="UP000356253"/>
    </source>
</evidence>
<comment type="caution">
    <text evidence="1">The sequence shown here is derived from an EMBL/GenBank/DDBJ whole genome shotgun (WGS) entry which is preliminary data.</text>
</comment>